<protein>
    <submittedName>
        <fullName evidence="4">Pyridoxal-phosphate dependent enzyme</fullName>
    </submittedName>
</protein>
<accession>A0ABV7TGE7</accession>
<dbReference type="Pfam" id="PF00291">
    <property type="entry name" value="PALP"/>
    <property type="match status" value="1"/>
</dbReference>
<comment type="caution">
    <text evidence="4">The sequence shown here is derived from an EMBL/GenBank/DDBJ whole genome shotgun (WGS) entry which is preliminary data.</text>
</comment>
<gene>
    <name evidence="4" type="ORF">ACFORG_12850</name>
</gene>
<name>A0ABV7TGE7_9RHOB</name>
<dbReference type="Proteomes" id="UP001595629">
    <property type="component" value="Unassembled WGS sequence"/>
</dbReference>
<dbReference type="RefSeq" id="WP_386735931.1">
    <property type="nucleotide sequence ID" value="NZ_JBHRXI010000012.1"/>
</dbReference>
<feature type="domain" description="Tryptophan synthase beta chain-like PALP" evidence="3">
    <location>
        <begin position="41"/>
        <end position="343"/>
    </location>
</feature>
<keyword evidence="5" id="KW-1185">Reference proteome</keyword>
<evidence type="ECO:0000259" key="3">
    <source>
        <dbReference type="Pfam" id="PF00291"/>
    </source>
</evidence>
<dbReference type="SUPFAM" id="SSF53686">
    <property type="entry name" value="Tryptophan synthase beta subunit-like PLP-dependent enzymes"/>
    <property type="match status" value="1"/>
</dbReference>
<proteinExistence type="predicted"/>
<organism evidence="4 5">
    <name type="scientific">Lutimaribacter marinistellae</name>
    <dbReference type="NCBI Taxonomy" id="1820329"/>
    <lineage>
        <taxon>Bacteria</taxon>
        <taxon>Pseudomonadati</taxon>
        <taxon>Pseudomonadota</taxon>
        <taxon>Alphaproteobacteria</taxon>
        <taxon>Rhodobacterales</taxon>
        <taxon>Roseobacteraceae</taxon>
        <taxon>Lutimaribacter</taxon>
    </lineage>
</organism>
<dbReference type="EMBL" id="JBHRXI010000012">
    <property type="protein sequence ID" value="MFC3614654.1"/>
    <property type="molecule type" value="Genomic_DNA"/>
</dbReference>
<reference evidence="5" key="1">
    <citation type="journal article" date="2019" name="Int. J. Syst. Evol. Microbiol.">
        <title>The Global Catalogue of Microorganisms (GCM) 10K type strain sequencing project: providing services to taxonomists for standard genome sequencing and annotation.</title>
        <authorList>
            <consortium name="The Broad Institute Genomics Platform"/>
            <consortium name="The Broad Institute Genome Sequencing Center for Infectious Disease"/>
            <person name="Wu L."/>
            <person name="Ma J."/>
        </authorList>
    </citation>
    <scope>NUCLEOTIDE SEQUENCE [LARGE SCALE GENOMIC DNA]</scope>
    <source>
        <strain evidence="5">KCTC 42911</strain>
    </source>
</reference>
<dbReference type="InterPro" id="IPR036052">
    <property type="entry name" value="TrpB-like_PALP_sf"/>
</dbReference>
<keyword evidence="2" id="KW-0663">Pyridoxal phosphate</keyword>
<evidence type="ECO:0000313" key="5">
    <source>
        <dbReference type="Proteomes" id="UP001595629"/>
    </source>
</evidence>
<sequence length="348" mass="35911">MRHLANPWRGKGLDHPDLADIPFPSIDAAAPLALLERCPAAARTPLHDKPDLAETLGLGALWVKDERVRMGLGSFKALGAAYVIACEAEEGTARGRTYVTASAGNHGLSVAAGARVFGAKAKVFIAEQVPQSFARRLEAEGAEVIREGSDYEASMAAAAQAAEAPGHVLLSDSSWPGYFERPHRLMEGYLALMAEVFDQMAEAPTHIMLQAGVGGLAGAAAAIARAHWGDTPRIIVVEPENAPALLASVEAGAAVHAGGPPSCMGRLDCKEPSLIALKGLARDADDFVTITEAEGQSGADLAARSGLESTPSGAAGLSALAAASDRRDALGLGPSSRVLTILSEQADS</sequence>
<evidence type="ECO:0000313" key="4">
    <source>
        <dbReference type="EMBL" id="MFC3614654.1"/>
    </source>
</evidence>
<dbReference type="PANTHER" id="PTHR42937">
    <property type="match status" value="1"/>
</dbReference>
<comment type="cofactor">
    <cofactor evidence="1">
        <name>pyridoxal 5'-phosphate</name>
        <dbReference type="ChEBI" id="CHEBI:597326"/>
    </cofactor>
</comment>
<evidence type="ECO:0000256" key="2">
    <source>
        <dbReference type="ARBA" id="ARBA00022898"/>
    </source>
</evidence>
<dbReference type="Gene3D" id="3.40.50.1100">
    <property type="match status" value="2"/>
</dbReference>
<dbReference type="InterPro" id="IPR001926">
    <property type="entry name" value="TrpB-like_PALP"/>
</dbReference>
<dbReference type="PANTHER" id="PTHR42937:SF1">
    <property type="entry name" value="DIAMINOPROPIONATE AMMONIA-LYASE"/>
    <property type="match status" value="1"/>
</dbReference>
<evidence type="ECO:0000256" key="1">
    <source>
        <dbReference type="ARBA" id="ARBA00001933"/>
    </source>
</evidence>